<sequence length="113" mass="11821">MRIPAEIIPPVGNPNKEADAARKPEPVGVAAGLANDLSASPQNDRALAGRQPPPARSAEAATTTTDAPAVNASVAVERRQGERRVENRPVLLDTRSRKGRRQGTASGGINIKV</sequence>
<name>A0A011MX43_9PROT</name>
<feature type="region of interest" description="Disordered" evidence="1">
    <location>
        <begin position="1"/>
        <end position="113"/>
    </location>
</feature>
<protein>
    <submittedName>
        <fullName evidence="2">Uncharacterized protein</fullName>
    </submittedName>
</protein>
<dbReference type="EMBL" id="JFAX01000012">
    <property type="protein sequence ID" value="EXI67121.1"/>
    <property type="molecule type" value="Genomic_DNA"/>
</dbReference>
<evidence type="ECO:0000313" key="2">
    <source>
        <dbReference type="EMBL" id="EXI67121.1"/>
    </source>
</evidence>
<dbReference type="AlphaFoldDB" id="A0A011MX43"/>
<evidence type="ECO:0000256" key="1">
    <source>
        <dbReference type="SAM" id="MobiDB-lite"/>
    </source>
</evidence>
<feature type="compositionally biased region" description="Basic and acidic residues" evidence="1">
    <location>
        <begin position="76"/>
        <end position="87"/>
    </location>
</feature>
<evidence type="ECO:0000313" key="3">
    <source>
        <dbReference type="Proteomes" id="UP000020218"/>
    </source>
</evidence>
<reference evidence="2" key="1">
    <citation type="submission" date="2014-02" db="EMBL/GenBank/DDBJ databases">
        <title>Expanding our view of genomic diversity in Candidatus Accumulibacter clades.</title>
        <authorList>
            <person name="Skennerton C.T."/>
            <person name="Barr J.J."/>
            <person name="Slater F.R."/>
            <person name="Bond P.L."/>
            <person name="Tyson G.W."/>
        </authorList>
    </citation>
    <scope>NUCLEOTIDE SEQUENCE [LARGE SCALE GENOMIC DNA]</scope>
</reference>
<comment type="caution">
    <text evidence="2">The sequence shown here is derived from an EMBL/GenBank/DDBJ whole genome shotgun (WGS) entry which is preliminary data.</text>
</comment>
<gene>
    <name evidence="2" type="ORF">AW08_02223</name>
</gene>
<keyword evidence="3" id="KW-1185">Reference proteome</keyword>
<dbReference type="PATRIC" id="fig|1454001.3.peg.2326"/>
<organism evidence="2 3">
    <name type="scientific">Candidatus Accumulibacter adjunctus</name>
    <dbReference type="NCBI Taxonomy" id="1454001"/>
    <lineage>
        <taxon>Bacteria</taxon>
        <taxon>Pseudomonadati</taxon>
        <taxon>Pseudomonadota</taxon>
        <taxon>Betaproteobacteria</taxon>
        <taxon>Candidatus Accumulibacter</taxon>
    </lineage>
</organism>
<accession>A0A011MX43</accession>
<proteinExistence type="predicted"/>
<feature type="compositionally biased region" description="Low complexity" evidence="1">
    <location>
        <begin position="56"/>
        <end position="72"/>
    </location>
</feature>
<feature type="compositionally biased region" description="Basic and acidic residues" evidence="1">
    <location>
        <begin position="16"/>
        <end position="25"/>
    </location>
</feature>
<dbReference type="Proteomes" id="UP000020218">
    <property type="component" value="Unassembled WGS sequence"/>
</dbReference>